<protein>
    <recommendedName>
        <fullName evidence="5">Glycerol operon regulatory protein</fullName>
    </recommendedName>
</protein>
<dbReference type="Pfam" id="PF01614">
    <property type="entry name" value="IclR_C"/>
    <property type="match status" value="1"/>
</dbReference>
<dbReference type="SUPFAM" id="SSF55781">
    <property type="entry name" value="GAF domain-like"/>
    <property type="match status" value="1"/>
</dbReference>
<dbReference type="EMBL" id="FNKD01000003">
    <property type="protein sequence ID" value="SDQ91441.1"/>
    <property type="molecule type" value="Genomic_DNA"/>
</dbReference>
<name>A0A1H1ERR5_9BACI</name>
<evidence type="ECO:0000256" key="1">
    <source>
        <dbReference type="ARBA" id="ARBA00023015"/>
    </source>
</evidence>
<dbReference type="PROSITE" id="PS51077">
    <property type="entry name" value="HTH_ICLR"/>
    <property type="match status" value="1"/>
</dbReference>
<keyword evidence="1" id="KW-0805">Transcription regulation</keyword>
<dbReference type="GO" id="GO:0045892">
    <property type="term" value="P:negative regulation of DNA-templated transcription"/>
    <property type="evidence" value="ECO:0007669"/>
    <property type="project" value="UniProtKB-ARBA"/>
</dbReference>
<evidence type="ECO:0000256" key="5">
    <source>
        <dbReference type="ARBA" id="ARBA00070406"/>
    </source>
</evidence>
<evidence type="ECO:0000256" key="2">
    <source>
        <dbReference type="ARBA" id="ARBA00023125"/>
    </source>
</evidence>
<dbReference type="InterPro" id="IPR005471">
    <property type="entry name" value="Tscrpt_reg_IclR_N"/>
</dbReference>
<dbReference type="InterPro" id="IPR014757">
    <property type="entry name" value="Tscrpt_reg_IclR_C"/>
</dbReference>
<dbReference type="FunFam" id="1.10.10.10:FF:000056">
    <property type="entry name" value="IclR family transcriptional regulator"/>
    <property type="match status" value="1"/>
</dbReference>
<evidence type="ECO:0000313" key="8">
    <source>
        <dbReference type="EMBL" id="SDQ91441.1"/>
    </source>
</evidence>
<dbReference type="Gene3D" id="3.30.450.40">
    <property type="match status" value="1"/>
</dbReference>
<feature type="domain" description="HTH iclR-type" evidence="6">
    <location>
        <begin position="2"/>
        <end position="63"/>
    </location>
</feature>
<dbReference type="Pfam" id="PF09339">
    <property type="entry name" value="HTH_IclR"/>
    <property type="match status" value="1"/>
</dbReference>
<evidence type="ECO:0000313" key="9">
    <source>
        <dbReference type="Proteomes" id="UP000199444"/>
    </source>
</evidence>
<dbReference type="STRING" id="553311.SAMN05216231_3017"/>
<dbReference type="PANTHER" id="PTHR30136:SF35">
    <property type="entry name" value="HTH-TYPE TRANSCRIPTIONAL REGULATOR RV1719"/>
    <property type="match status" value="1"/>
</dbReference>
<dbReference type="SUPFAM" id="SSF46785">
    <property type="entry name" value="Winged helix' DNA-binding domain"/>
    <property type="match status" value="1"/>
</dbReference>
<sequence>MIESVKKASRIINCFTTEDPILGNGQIAEKLGLNRSTTHHLISTLCNEGLLMRASNGKYRLGWKLLELNNNVMFQQDIYDKAIPIVKELTQRFKGTVHIGMFDKGEVVFVLKVSSLDSYYIQTHVGARKPAYSTSAGKVLLSFNSSYLKETISRGLSRQAPNTITDTTKLKQELAVVRKTGYSISNNENDTHTYAIAAPILSYSGKTIAAVNLVGPVSYMKGSNRTIMIKSIMNTANSISQELGYIDI</sequence>
<organism evidence="8 9">
    <name type="scientific">Virgibacillus salinus</name>
    <dbReference type="NCBI Taxonomy" id="553311"/>
    <lineage>
        <taxon>Bacteria</taxon>
        <taxon>Bacillati</taxon>
        <taxon>Bacillota</taxon>
        <taxon>Bacilli</taxon>
        <taxon>Bacillales</taxon>
        <taxon>Bacillaceae</taxon>
        <taxon>Virgibacillus</taxon>
    </lineage>
</organism>
<comment type="function">
    <text evidence="4">May be an activator protein for the gylABX operon.</text>
</comment>
<dbReference type="RefSeq" id="WP_092493776.1">
    <property type="nucleotide sequence ID" value="NZ_FNKD01000003.1"/>
</dbReference>
<dbReference type="GO" id="GO:0003677">
    <property type="term" value="F:DNA binding"/>
    <property type="evidence" value="ECO:0007669"/>
    <property type="project" value="UniProtKB-KW"/>
</dbReference>
<evidence type="ECO:0000259" key="6">
    <source>
        <dbReference type="PROSITE" id="PS51077"/>
    </source>
</evidence>
<accession>A0A1H1ERR5</accession>
<dbReference type="Gene3D" id="1.10.10.10">
    <property type="entry name" value="Winged helix-like DNA-binding domain superfamily/Winged helix DNA-binding domain"/>
    <property type="match status" value="1"/>
</dbReference>
<dbReference type="PANTHER" id="PTHR30136">
    <property type="entry name" value="HELIX-TURN-HELIX TRANSCRIPTIONAL REGULATOR, ICLR FAMILY"/>
    <property type="match status" value="1"/>
</dbReference>
<keyword evidence="3" id="KW-0804">Transcription</keyword>
<evidence type="ECO:0000256" key="4">
    <source>
        <dbReference type="ARBA" id="ARBA00058938"/>
    </source>
</evidence>
<evidence type="ECO:0000259" key="7">
    <source>
        <dbReference type="PROSITE" id="PS51078"/>
    </source>
</evidence>
<reference evidence="8 9" key="1">
    <citation type="submission" date="2016-10" db="EMBL/GenBank/DDBJ databases">
        <authorList>
            <person name="de Groot N.N."/>
        </authorList>
    </citation>
    <scope>NUCLEOTIDE SEQUENCE [LARGE SCALE GENOMIC DNA]</scope>
    <source>
        <strain evidence="8 9">CGMCC 1.10449</strain>
    </source>
</reference>
<dbReference type="InterPro" id="IPR050707">
    <property type="entry name" value="HTH_MetabolicPath_Reg"/>
</dbReference>
<keyword evidence="9" id="KW-1185">Reference proteome</keyword>
<dbReference type="GO" id="GO:0003700">
    <property type="term" value="F:DNA-binding transcription factor activity"/>
    <property type="evidence" value="ECO:0007669"/>
    <property type="project" value="TreeGrafter"/>
</dbReference>
<proteinExistence type="predicted"/>
<dbReference type="SMART" id="SM00346">
    <property type="entry name" value="HTH_ICLR"/>
    <property type="match status" value="1"/>
</dbReference>
<feature type="domain" description="IclR-ED" evidence="7">
    <location>
        <begin position="64"/>
        <end position="245"/>
    </location>
</feature>
<dbReference type="InterPro" id="IPR036390">
    <property type="entry name" value="WH_DNA-bd_sf"/>
</dbReference>
<evidence type="ECO:0000256" key="3">
    <source>
        <dbReference type="ARBA" id="ARBA00023163"/>
    </source>
</evidence>
<dbReference type="Proteomes" id="UP000199444">
    <property type="component" value="Unassembled WGS sequence"/>
</dbReference>
<dbReference type="PROSITE" id="PS51078">
    <property type="entry name" value="ICLR_ED"/>
    <property type="match status" value="1"/>
</dbReference>
<dbReference type="InterPro" id="IPR036388">
    <property type="entry name" value="WH-like_DNA-bd_sf"/>
</dbReference>
<dbReference type="AlphaFoldDB" id="A0A1H1ERR5"/>
<keyword evidence="2" id="KW-0238">DNA-binding</keyword>
<dbReference type="InterPro" id="IPR029016">
    <property type="entry name" value="GAF-like_dom_sf"/>
</dbReference>
<gene>
    <name evidence="8" type="ORF">SAMN05216231_3017</name>
</gene>